<protein>
    <recommendedName>
        <fullName evidence="3">Tetratricopeptide repeat protein</fullName>
    </recommendedName>
</protein>
<evidence type="ECO:0008006" key="3">
    <source>
        <dbReference type="Google" id="ProtNLM"/>
    </source>
</evidence>
<dbReference type="RefSeq" id="WP_115579281.1">
    <property type="nucleotide sequence ID" value="NZ_NXLX01000013.1"/>
</dbReference>
<dbReference type="AlphaFoldDB" id="A0A3D8J6A9"/>
<gene>
    <name evidence="1" type="ORF">CQA57_05750</name>
</gene>
<evidence type="ECO:0000313" key="2">
    <source>
        <dbReference type="Proteomes" id="UP000256695"/>
    </source>
</evidence>
<evidence type="ECO:0000313" key="1">
    <source>
        <dbReference type="EMBL" id="RDU73029.1"/>
    </source>
</evidence>
<name>A0A3D8J6A9_9HELI</name>
<dbReference type="EMBL" id="NXLX01000013">
    <property type="protein sequence ID" value="RDU73029.1"/>
    <property type="molecule type" value="Genomic_DNA"/>
</dbReference>
<dbReference type="OrthoDB" id="5324407at2"/>
<proteinExistence type="predicted"/>
<organism evidence="1 2">
    <name type="scientific">Helicobacter anseris</name>
    <dbReference type="NCBI Taxonomy" id="375926"/>
    <lineage>
        <taxon>Bacteria</taxon>
        <taxon>Pseudomonadati</taxon>
        <taxon>Campylobacterota</taxon>
        <taxon>Epsilonproteobacteria</taxon>
        <taxon>Campylobacterales</taxon>
        <taxon>Helicobacteraceae</taxon>
        <taxon>Helicobacter</taxon>
    </lineage>
</organism>
<sequence length="227" mass="26360">MKKKILIFLLLVCQMHTNPFDKINPNELNVSEITAEDIQNFFNSNNLPIPQKDIIEALLYEIGDDKKGIAQDLTRSLNAFYRAFQSDFNPIASMKLGLYAWSVFKDKKDEKNYREISTFFKSINKTPDYFFLNGFEKNIQKDNSKIVLDNGFLGGVFLVMTSKFDKAIEIFQNRNLVDEPRVQLWTAFAFLGLNNKDFANLFLDKACKNPLANQNIKNFCADKFKRY</sequence>
<reference evidence="1 2" key="1">
    <citation type="submission" date="2018-04" db="EMBL/GenBank/DDBJ databases">
        <title>Novel Campyloabacter and Helicobacter Species and Strains.</title>
        <authorList>
            <person name="Mannion A.J."/>
            <person name="Shen Z."/>
            <person name="Fox J.G."/>
        </authorList>
    </citation>
    <scope>NUCLEOTIDE SEQUENCE [LARGE SCALE GENOMIC DNA]</scope>
    <source>
        <strain evidence="1 2">MIT 04-9362</strain>
    </source>
</reference>
<comment type="caution">
    <text evidence="1">The sequence shown here is derived from an EMBL/GenBank/DDBJ whole genome shotgun (WGS) entry which is preliminary data.</text>
</comment>
<keyword evidence="2" id="KW-1185">Reference proteome</keyword>
<dbReference type="Proteomes" id="UP000256695">
    <property type="component" value="Unassembled WGS sequence"/>
</dbReference>
<accession>A0A3D8J6A9</accession>